<dbReference type="Gene3D" id="3.30.70.1520">
    <property type="entry name" value="Heterotetrameric sarcosine oxidase"/>
    <property type="match status" value="1"/>
</dbReference>
<dbReference type="Gene3D" id="3.30.1360.120">
    <property type="entry name" value="Probable tRNA modification gtpase trme, domain 1"/>
    <property type="match status" value="1"/>
</dbReference>
<sequence>MSDVRIDRVDALGMITLRGAVEVLAPTVESVLGLDLPDQRLMVTAGGRAVLWMSPDEFLVICDHSDAPELAARAMAALDGQFATVAVVSDARAVFDLQGGDPQAVLSKLAPVDFAALADAEVRRTRLAQVPAAFWRHADGYRLVCFRSVAVYVQELLENAAA</sequence>
<dbReference type="Proteomes" id="UP000786693">
    <property type="component" value="Unassembled WGS sequence"/>
</dbReference>
<protein>
    <submittedName>
        <fullName evidence="1">Sarcosine oxidase subunit gamma</fullName>
    </submittedName>
</protein>
<dbReference type="RefSeq" id="WP_220749378.1">
    <property type="nucleotide sequence ID" value="NZ_BPFH01000004.1"/>
</dbReference>
<comment type="caution">
    <text evidence="1">The sequence shown here is derived from an EMBL/GenBank/DDBJ whole genome shotgun (WGS) entry which is preliminary data.</text>
</comment>
<accession>A0ABQ4NNB0</accession>
<proteinExistence type="predicted"/>
<evidence type="ECO:0000313" key="2">
    <source>
        <dbReference type="Proteomes" id="UP000786693"/>
    </source>
</evidence>
<keyword evidence="2" id="KW-1185">Reference proteome</keyword>
<gene>
    <name evidence="1" type="ORF">JANAI62_25140</name>
</gene>
<dbReference type="EMBL" id="BPFH01000004">
    <property type="protein sequence ID" value="GIT95891.1"/>
    <property type="molecule type" value="Genomic_DNA"/>
</dbReference>
<dbReference type="InterPro" id="IPR027266">
    <property type="entry name" value="TrmE/GcvT-like"/>
</dbReference>
<name>A0ABQ4NNB0_9RHOB</name>
<dbReference type="InterPro" id="IPR007375">
    <property type="entry name" value="SoxG"/>
</dbReference>
<dbReference type="Pfam" id="PF04268">
    <property type="entry name" value="SoxG"/>
    <property type="match status" value="1"/>
</dbReference>
<organism evidence="1 2">
    <name type="scientific">Jannaschia pagri</name>
    <dbReference type="NCBI Taxonomy" id="2829797"/>
    <lineage>
        <taxon>Bacteria</taxon>
        <taxon>Pseudomonadati</taxon>
        <taxon>Pseudomonadota</taxon>
        <taxon>Alphaproteobacteria</taxon>
        <taxon>Rhodobacterales</taxon>
        <taxon>Roseobacteraceae</taxon>
        <taxon>Jannaschia</taxon>
    </lineage>
</organism>
<reference evidence="1 2" key="1">
    <citation type="submission" date="2021-05" db="EMBL/GenBank/DDBJ databases">
        <title>Bacteria Genome sequencing.</title>
        <authorList>
            <person name="Takabe Y."/>
            <person name="Nakajima Y."/>
            <person name="Suzuki S."/>
            <person name="Shiozaki T."/>
        </authorList>
    </citation>
    <scope>NUCLEOTIDE SEQUENCE [LARGE SCALE GENOMIC DNA]</scope>
    <source>
        <strain evidence="1 2">AI_62</strain>
    </source>
</reference>
<dbReference type="SUPFAM" id="SSF103025">
    <property type="entry name" value="Folate-binding domain"/>
    <property type="match status" value="1"/>
</dbReference>
<evidence type="ECO:0000313" key="1">
    <source>
        <dbReference type="EMBL" id="GIT95891.1"/>
    </source>
</evidence>